<dbReference type="Proteomes" id="UP000824120">
    <property type="component" value="Chromosome 11"/>
</dbReference>
<dbReference type="AlphaFoldDB" id="A0A9J5WPQ8"/>
<evidence type="ECO:0000313" key="3">
    <source>
        <dbReference type="Proteomes" id="UP000824120"/>
    </source>
</evidence>
<protein>
    <submittedName>
        <fullName evidence="2">Uncharacterized protein</fullName>
    </submittedName>
</protein>
<feature type="region of interest" description="Disordered" evidence="1">
    <location>
        <begin position="1"/>
        <end position="22"/>
    </location>
</feature>
<gene>
    <name evidence="2" type="ORF">H5410_057028</name>
</gene>
<comment type="caution">
    <text evidence="2">The sequence shown here is derived from an EMBL/GenBank/DDBJ whole genome shotgun (WGS) entry which is preliminary data.</text>
</comment>
<evidence type="ECO:0000256" key="1">
    <source>
        <dbReference type="SAM" id="MobiDB-lite"/>
    </source>
</evidence>
<keyword evidence="3" id="KW-1185">Reference proteome</keyword>
<name>A0A9J5WPQ8_SOLCO</name>
<sequence length="68" mass="7567">MHKGGPHPTTNKNHLSSNANKSIQNINLGISARSHLIRNSSARSTRGCCGQLNRQCLDHRLHNHPHKI</sequence>
<dbReference type="EMBL" id="JACXVP010000011">
    <property type="protein sequence ID" value="KAG5576894.1"/>
    <property type="molecule type" value="Genomic_DNA"/>
</dbReference>
<reference evidence="2 3" key="1">
    <citation type="submission" date="2020-09" db="EMBL/GenBank/DDBJ databases">
        <title>De no assembly of potato wild relative species, Solanum commersonii.</title>
        <authorList>
            <person name="Cho K."/>
        </authorList>
    </citation>
    <scope>NUCLEOTIDE SEQUENCE [LARGE SCALE GENOMIC DNA]</scope>
    <source>
        <strain evidence="2">LZ3.2</strain>
        <tissue evidence="2">Leaf</tissue>
    </source>
</reference>
<accession>A0A9J5WPQ8</accession>
<proteinExistence type="predicted"/>
<organism evidence="2 3">
    <name type="scientific">Solanum commersonii</name>
    <name type="common">Commerson's wild potato</name>
    <name type="synonym">Commerson's nightshade</name>
    <dbReference type="NCBI Taxonomy" id="4109"/>
    <lineage>
        <taxon>Eukaryota</taxon>
        <taxon>Viridiplantae</taxon>
        <taxon>Streptophyta</taxon>
        <taxon>Embryophyta</taxon>
        <taxon>Tracheophyta</taxon>
        <taxon>Spermatophyta</taxon>
        <taxon>Magnoliopsida</taxon>
        <taxon>eudicotyledons</taxon>
        <taxon>Gunneridae</taxon>
        <taxon>Pentapetalae</taxon>
        <taxon>asterids</taxon>
        <taxon>lamiids</taxon>
        <taxon>Solanales</taxon>
        <taxon>Solanaceae</taxon>
        <taxon>Solanoideae</taxon>
        <taxon>Solaneae</taxon>
        <taxon>Solanum</taxon>
    </lineage>
</organism>
<evidence type="ECO:0000313" key="2">
    <source>
        <dbReference type="EMBL" id="KAG5576894.1"/>
    </source>
</evidence>
<feature type="compositionally biased region" description="Polar residues" evidence="1">
    <location>
        <begin position="8"/>
        <end position="22"/>
    </location>
</feature>